<evidence type="ECO:0000256" key="1">
    <source>
        <dbReference type="ARBA" id="ARBA00022612"/>
    </source>
</evidence>
<protein>
    <submittedName>
        <fullName evidence="4">Phage tail tape measure protein</fullName>
    </submittedName>
</protein>
<accession>A0AAD1YAE5</accession>
<dbReference type="PANTHER" id="PTHR37813:SF1">
    <property type="entry name" value="FELS-2 PROPHAGE PROTEIN"/>
    <property type="match status" value="1"/>
</dbReference>
<evidence type="ECO:0000313" key="4">
    <source>
        <dbReference type="EMBL" id="CAI3539638.1"/>
    </source>
</evidence>
<dbReference type="AlphaFoldDB" id="A0AAD1YAE5"/>
<evidence type="ECO:0000256" key="2">
    <source>
        <dbReference type="SAM" id="Coils"/>
    </source>
</evidence>
<dbReference type="PANTHER" id="PTHR37813">
    <property type="entry name" value="FELS-2 PROPHAGE PROTEIN"/>
    <property type="match status" value="1"/>
</dbReference>
<dbReference type="Pfam" id="PF10145">
    <property type="entry name" value="PhageMin_Tail"/>
    <property type="match status" value="1"/>
</dbReference>
<reference evidence="4" key="1">
    <citation type="submission" date="2022-10" db="EMBL/GenBank/DDBJ databases">
        <authorList>
            <person name="Aires J."/>
            <person name="Mesa V."/>
        </authorList>
    </citation>
    <scope>NUCLEOTIDE SEQUENCE</scope>
    <source>
        <strain evidence="4">Clostridium neonatale JD116</strain>
    </source>
</reference>
<dbReference type="NCBIfam" id="TIGR01760">
    <property type="entry name" value="tape_meas_TP901"/>
    <property type="match status" value="1"/>
</dbReference>
<dbReference type="RefSeq" id="WP_317049806.1">
    <property type="nucleotide sequence ID" value="NZ_CAMRXC010000251.1"/>
</dbReference>
<dbReference type="EMBL" id="CAMTCP010000011">
    <property type="protein sequence ID" value="CAI3539638.1"/>
    <property type="molecule type" value="Genomic_DNA"/>
</dbReference>
<evidence type="ECO:0000259" key="3">
    <source>
        <dbReference type="Pfam" id="PF10145"/>
    </source>
</evidence>
<feature type="domain" description="Phage tail tape measure protein" evidence="3">
    <location>
        <begin position="215"/>
        <end position="413"/>
    </location>
</feature>
<dbReference type="InterPro" id="IPR010090">
    <property type="entry name" value="Phage_tape_meas"/>
</dbReference>
<organism evidence="4 5">
    <name type="scientific">Clostridium neonatale</name>
    <dbReference type="NCBI Taxonomy" id="137838"/>
    <lineage>
        <taxon>Bacteria</taxon>
        <taxon>Bacillati</taxon>
        <taxon>Bacillota</taxon>
        <taxon>Clostridia</taxon>
        <taxon>Eubacteriales</taxon>
        <taxon>Clostridiaceae</taxon>
        <taxon>Clostridium</taxon>
    </lineage>
</organism>
<gene>
    <name evidence="4" type="ORF">CNEO2_100112</name>
</gene>
<keyword evidence="1" id="KW-1188">Viral release from host cell</keyword>
<dbReference type="Proteomes" id="UP001189143">
    <property type="component" value="Unassembled WGS sequence"/>
</dbReference>
<evidence type="ECO:0000313" key="5">
    <source>
        <dbReference type="Proteomes" id="UP001189143"/>
    </source>
</evidence>
<feature type="coiled-coil region" evidence="2">
    <location>
        <begin position="771"/>
        <end position="805"/>
    </location>
</feature>
<name>A0AAD1YAE5_9CLOT</name>
<proteinExistence type="predicted"/>
<comment type="caution">
    <text evidence="4">The sequence shown here is derived from an EMBL/GenBank/DDBJ whole genome shotgun (WGS) entry which is preliminary data.</text>
</comment>
<sequence length="1222" mass="132245">MANKEVYRLSINVNVTGDKKSKQKISDLEGVTEKVEKKLKKLSDITASPSAKIKDNASSTIEKVESKVKKLSRATGTAKLQAKDSASVVVQKVITRTEQLNNKKIKPKIDIDDNASKKTKDIKEKVDELDKKKAKVKIEAEDQVTKTIEKVDSKLKGWLKSGAKKIISIGLAGTMLVGGLSIKSTMETFTSFEQGLSNVKAITEATDAEMLQLKQAALDLGASTAWSASQVTEAEELLGQAGYSTQENIAALPGLLSLASAGSLDLASATDIAVSSMKAFNIDASKAGHVADVLSLSANATNSDVTDLGEAMKYIAPVANSLGISIEDTASAVGLLSNAGIKGSQAGTVLRQTLNRLASPTDKASELIEEYGIKAFDAQGNMKSLGEVVDILNNSLKNLNSQQKADVISTIFGTESMSGVLALMNQGGSAVAELTKRLEEADGAAQKVADTKLDNLAGQMENLGGAVETMKINLGDRLAPYAKEFVTWVTDKIPVLEDKVVSIVDYISKHTEDIKSMAIATTGVVGAIAGLSVAGSIGNSISGISKFISLVKGAGVVKETTEIASGFNLIGIAAEGLPALISPAGLAIAAGVATTAYAVHSYNKLMNESITTATEDLSIGEKIINKLTGSVLKSKKELQEAGIVYDDFGEGISDDFKKAAQDASKSLLEIEMNINRLNIDNIMDESDKHAFRQYINEFAYEGINAMKEQKSKIESEFNKTFILDGVVSETEQNVMDTLGKYFETGMNKQKQLREDVYRIFDEAFVDHSKSVDQAMSEIKSKLEEMKSLELEYTKANNAYEQAYAQNQFKNDAKRVTGVNGASELMQKRAKERDKQLDEIDNNYKGTLASYNSFLSNPNISNEEREVYEKGKIEAETERNEAYAQAQAAWQSDLETLYSTFPGAKDKNGRSLLNEYTGEKLSPGDIRAQNRMDAMLNDVSGLNSVTESGVYSFTNSYGNLESFYVQVDETTKKITGLYETATQKAGGYTEEISQNIQGVMSEQESAVSQIMNNLSTSHPNLDLATNTIKDYSGFTISELENVTVAADGTRTGIATINDTPLEIKTNADGVIQSITLVNKTLDEINGKTVSATVNITQSSSIQQLNQEKLEMHKKLRGYASGTDYATSGIHEVAEHGMELVVGRQYRKFDGGEKVLNNSKTKSFFNGLRKAQLFQPQVQVVGSGRNTFGDINLNINDSQNPEQIIQQACQEFARQLREALFNTK</sequence>
<keyword evidence="2" id="KW-0175">Coiled coil</keyword>